<dbReference type="SUPFAM" id="SSF55874">
    <property type="entry name" value="ATPase domain of HSP90 chaperone/DNA topoisomerase II/histidine kinase"/>
    <property type="match status" value="1"/>
</dbReference>
<dbReference type="SUPFAM" id="SSF55781">
    <property type="entry name" value="GAF domain-like"/>
    <property type="match status" value="1"/>
</dbReference>
<evidence type="ECO:0000259" key="6">
    <source>
        <dbReference type="PROSITE" id="PS50109"/>
    </source>
</evidence>
<evidence type="ECO:0000256" key="2">
    <source>
        <dbReference type="ARBA" id="ARBA00012438"/>
    </source>
</evidence>
<dbReference type="GO" id="GO:0000155">
    <property type="term" value="F:phosphorelay sensor kinase activity"/>
    <property type="evidence" value="ECO:0007669"/>
    <property type="project" value="InterPro"/>
</dbReference>
<dbReference type="InterPro" id="IPR029016">
    <property type="entry name" value="GAF-like_dom_sf"/>
</dbReference>
<reference evidence="7 8" key="1">
    <citation type="submission" date="2018-07" db="EMBL/GenBank/DDBJ databases">
        <title>Leeuwenhoekiella genomics.</title>
        <authorList>
            <person name="Tahon G."/>
            <person name="Willems A."/>
        </authorList>
    </citation>
    <scope>NUCLEOTIDE SEQUENCE [LARGE SCALE GENOMIC DNA]</scope>
    <source>
        <strain evidence="7 8">LMG 1345</strain>
    </source>
</reference>
<feature type="domain" description="Histidine kinase" evidence="6">
    <location>
        <begin position="173"/>
        <end position="391"/>
    </location>
</feature>
<dbReference type="InterPro" id="IPR003594">
    <property type="entry name" value="HATPase_dom"/>
</dbReference>
<dbReference type="InterPro" id="IPR005467">
    <property type="entry name" value="His_kinase_dom"/>
</dbReference>
<evidence type="ECO:0000313" key="8">
    <source>
        <dbReference type="Proteomes" id="UP000290608"/>
    </source>
</evidence>
<evidence type="ECO:0000256" key="1">
    <source>
        <dbReference type="ARBA" id="ARBA00000085"/>
    </source>
</evidence>
<evidence type="ECO:0000256" key="3">
    <source>
        <dbReference type="ARBA" id="ARBA00022553"/>
    </source>
</evidence>
<evidence type="ECO:0000313" key="7">
    <source>
        <dbReference type="EMBL" id="RXG25397.1"/>
    </source>
</evidence>
<proteinExistence type="predicted"/>
<dbReference type="Gene3D" id="3.30.450.40">
    <property type="match status" value="1"/>
</dbReference>
<dbReference type="PROSITE" id="PS50109">
    <property type="entry name" value="HIS_KIN"/>
    <property type="match status" value="1"/>
</dbReference>
<dbReference type="InterPro" id="IPR004358">
    <property type="entry name" value="Sig_transdc_His_kin-like_C"/>
</dbReference>
<dbReference type="SUPFAM" id="SSF47384">
    <property type="entry name" value="Homodimeric domain of signal transducing histidine kinase"/>
    <property type="match status" value="1"/>
</dbReference>
<dbReference type="SMART" id="SM00387">
    <property type="entry name" value="HATPase_c"/>
    <property type="match status" value="1"/>
</dbReference>
<dbReference type="Gene3D" id="3.30.565.10">
    <property type="entry name" value="Histidine kinase-like ATPase, C-terminal domain"/>
    <property type="match status" value="1"/>
</dbReference>
<dbReference type="AlphaFoldDB" id="A0A4Q0PES0"/>
<accession>A0A4Q0PES0</accession>
<dbReference type="RefSeq" id="WP_128759396.1">
    <property type="nucleotide sequence ID" value="NZ_QOVL01000023.1"/>
</dbReference>
<dbReference type="PANTHER" id="PTHR43047">
    <property type="entry name" value="TWO-COMPONENT HISTIDINE PROTEIN KINASE"/>
    <property type="match status" value="1"/>
</dbReference>
<dbReference type="STRING" id="1122159.SAMN02745246_03620"/>
<dbReference type="GO" id="GO:0005886">
    <property type="term" value="C:plasma membrane"/>
    <property type="evidence" value="ECO:0007669"/>
    <property type="project" value="TreeGrafter"/>
</dbReference>
<evidence type="ECO:0000256" key="5">
    <source>
        <dbReference type="ARBA" id="ARBA00022777"/>
    </source>
</evidence>
<dbReference type="PRINTS" id="PR00344">
    <property type="entry name" value="BCTRLSENSOR"/>
</dbReference>
<dbReference type="InterPro" id="IPR036890">
    <property type="entry name" value="HATPase_C_sf"/>
</dbReference>
<organism evidence="7 8">
    <name type="scientific">Leeuwenhoekiella marinoflava</name>
    <dbReference type="NCBI Taxonomy" id="988"/>
    <lineage>
        <taxon>Bacteria</taxon>
        <taxon>Pseudomonadati</taxon>
        <taxon>Bacteroidota</taxon>
        <taxon>Flavobacteriia</taxon>
        <taxon>Flavobacteriales</taxon>
        <taxon>Flavobacteriaceae</taxon>
        <taxon>Leeuwenhoekiella</taxon>
    </lineage>
</organism>
<dbReference type="InterPro" id="IPR003661">
    <property type="entry name" value="HisK_dim/P_dom"/>
</dbReference>
<gene>
    <name evidence="7" type="ORF">DSL99_3553</name>
</gene>
<name>A0A4Q0PES0_9FLAO</name>
<keyword evidence="5 7" id="KW-0418">Kinase</keyword>
<sequence>MNTQDYKRAKALAKLDLDYHELKSDFQALSILAAKVAGTELSEVNFIDNYTQWTVAGSSGIFNQKPREQAICNFTIEEADHFKIRLDLDENFKETDYVKIDGYKLYYGIPLKLNDEIAIGSLCVAGKAVEDLSESQVEQLHLIAKQIEKQILLKQDLLITKKEALEERKLKRRLAHDVRSPISGIAQLIDHSNYTKDDSEELLKVINLISASSKSILQLVEDILIEETNSHTPTYDPGSFFTLERLTQKLIDLYSPQAQAKNIELQFDYSPSKLKFSRNYLLPMIGNLISNSIKFTEPEGQVFLKLAIQNNTDFKTLNVEVSDTGIGMDAEQIDDLFNKQAIHREGTSGEQGYGMGLVFVKQLCEELEGTLTIESRLHKGTSIKLNIPLEQ</sequence>
<protein>
    <recommendedName>
        <fullName evidence="2">histidine kinase</fullName>
        <ecNumber evidence="2">2.7.13.3</ecNumber>
    </recommendedName>
</protein>
<keyword evidence="4" id="KW-0808">Transferase</keyword>
<dbReference type="PANTHER" id="PTHR43047:SF72">
    <property type="entry name" value="OSMOSENSING HISTIDINE PROTEIN KINASE SLN1"/>
    <property type="match status" value="1"/>
</dbReference>
<dbReference type="Proteomes" id="UP000290608">
    <property type="component" value="Unassembled WGS sequence"/>
</dbReference>
<dbReference type="Pfam" id="PF02518">
    <property type="entry name" value="HATPase_c"/>
    <property type="match status" value="1"/>
</dbReference>
<dbReference type="EC" id="2.7.13.3" evidence="2"/>
<evidence type="ECO:0000256" key="4">
    <source>
        <dbReference type="ARBA" id="ARBA00022679"/>
    </source>
</evidence>
<dbReference type="GO" id="GO:0009927">
    <property type="term" value="F:histidine phosphotransfer kinase activity"/>
    <property type="evidence" value="ECO:0007669"/>
    <property type="project" value="TreeGrafter"/>
</dbReference>
<comment type="catalytic activity">
    <reaction evidence="1">
        <text>ATP + protein L-histidine = ADP + protein N-phospho-L-histidine.</text>
        <dbReference type="EC" id="2.7.13.3"/>
    </reaction>
</comment>
<comment type="caution">
    <text evidence="7">The sequence shown here is derived from an EMBL/GenBank/DDBJ whole genome shotgun (WGS) entry which is preliminary data.</text>
</comment>
<dbReference type="InterPro" id="IPR036097">
    <property type="entry name" value="HisK_dim/P_sf"/>
</dbReference>
<keyword evidence="3" id="KW-0597">Phosphoprotein</keyword>
<dbReference type="CDD" id="cd00082">
    <property type="entry name" value="HisKA"/>
    <property type="match status" value="1"/>
</dbReference>
<dbReference type="EMBL" id="QOVL01000023">
    <property type="protein sequence ID" value="RXG25397.1"/>
    <property type="molecule type" value="Genomic_DNA"/>
</dbReference>